<dbReference type="PANTHER" id="PTHR31836">
    <property type="match status" value="1"/>
</dbReference>
<dbReference type="Gene3D" id="2.40.40.10">
    <property type="entry name" value="RlpA-like domain"/>
    <property type="match status" value="1"/>
</dbReference>
<evidence type="ECO:0000256" key="3">
    <source>
        <dbReference type="SAM" id="SignalP"/>
    </source>
</evidence>
<feature type="signal peptide" evidence="3">
    <location>
        <begin position="1"/>
        <end position="19"/>
    </location>
</feature>
<reference evidence="4 5" key="1">
    <citation type="journal article" date="2018" name="PLoS Genet.">
        <title>Repeat elements organise 3D genome structure and mediate transcription in the filamentous fungus Epichloe festucae.</title>
        <authorList>
            <person name="Winter D.J."/>
            <person name="Ganley A.R.D."/>
            <person name="Young C.A."/>
            <person name="Liachko I."/>
            <person name="Schardl C.L."/>
            <person name="Dupont P.Y."/>
            <person name="Berry D."/>
            <person name="Ram A."/>
            <person name="Scott B."/>
            <person name="Cox M.P."/>
        </authorList>
    </citation>
    <scope>NUCLEOTIDE SEQUENCE [LARGE SCALE GENOMIC DNA]</scope>
    <source>
        <strain evidence="4 5">Fl1</strain>
    </source>
</reference>
<dbReference type="PANTHER" id="PTHR31836:SF21">
    <property type="entry name" value="EXPANSIN-LIKE PROTEIN 7"/>
    <property type="match status" value="1"/>
</dbReference>
<feature type="region of interest" description="Disordered" evidence="2">
    <location>
        <begin position="28"/>
        <end position="135"/>
    </location>
</feature>
<dbReference type="InterPro" id="IPR036749">
    <property type="entry name" value="Expansin_CBD_sf"/>
</dbReference>
<dbReference type="OrthoDB" id="406505at2759"/>
<dbReference type="AlphaFoldDB" id="A0A7S9KJV2"/>
<sequence length="337" mass="35839">MIFPVISLLTLALAPLSMAAACSADHKRADVAPSSPDEIIVSNDSPGKAAACSVGHKKHRGKKHHGNKHHGKKTKHLAEGPPSSTDGNPVPPVKGEPGNGEPPKGEPPEDGPVKSQPGDGHPVGPVAGSRKFTGLGTSYGEKEQCHEEDCWQSGACSFVDYRLPAGIDGSTCVSDKIWNNGGHCGGCMSVSYKGKTITVMVTNVTGGEDTHLDMTPATMTKLVGYPAGGIDGISWEWIKCPIPSSSPLTIKMHGGASKYWFAATVENAVLRTDKVEVSTDNGQSWLPTTRQKYNMYVRERLPTEYVWVRATSVSGEQVVVKNVHVESGRSVLATTNY</sequence>
<evidence type="ECO:0000313" key="4">
    <source>
        <dbReference type="EMBL" id="QPG93593.1"/>
    </source>
</evidence>
<evidence type="ECO:0000256" key="1">
    <source>
        <dbReference type="ARBA" id="ARBA00022729"/>
    </source>
</evidence>
<keyword evidence="1 3" id="KW-0732">Signal</keyword>
<dbReference type="SUPFAM" id="SSF49590">
    <property type="entry name" value="PHL pollen allergen"/>
    <property type="match status" value="1"/>
</dbReference>
<feature type="chain" id="PRO_5034145589" description="Expansin-like EG45 domain-containing protein" evidence="3">
    <location>
        <begin position="20"/>
        <end position="337"/>
    </location>
</feature>
<gene>
    <name evidence="4" type="ORF">C2857_001075</name>
</gene>
<accession>A0A7S9KJV2</accession>
<evidence type="ECO:0000256" key="2">
    <source>
        <dbReference type="SAM" id="MobiDB-lite"/>
    </source>
</evidence>
<protein>
    <recommendedName>
        <fullName evidence="6">Expansin-like EG45 domain-containing protein</fullName>
    </recommendedName>
</protein>
<organism evidence="4 5">
    <name type="scientific">Epichloe festucae (strain Fl1)</name>
    <dbReference type="NCBI Taxonomy" id="877507"/>
    <lineage>
        <taxon>Eukaryota</taxon>
        <taxon>Fungi</taxon>
        <taxon>Dikarya</taxon>
        <taxon>Ascomycota</taxon>
        <taxon>Pezizomycotina</taxon>
        <taxon>Sordariomycetes</taxon>
        <taxon>Hypocreomycetidae</taxon>
        <taxon>Hypocreales</taxon>
        <taxon>Clavicipitaceae</taxon>
        <taxon>Epichloe</taxon>
    </lineage>
</organism>
<dbReference type="Proteomes" id="UP000594364">
    <property type="component" value="Chromosome 1"/>
</dbReference>
<dbReference type="InterPro" id="IPR036908">
    <property type="entry name" value="RlpA-like_sf"/>
</dbReference>
<dbReference type="SUPFAM" id="SSF50685">
    <property type="entry name" value="Barwin-like endoglucanases"/>
    <property type="match status" value="1"/>
</dbReference>
<feature type="compositionally biased region" description="Basic residues" evidence="2">
    <location>
        <begin position="55"/>
        <end position="75"/>
    </location>
</feature>
<dbReference type="InterPro" id="IPR051477">
    <property type="entry name" value="Expansin_CellWall"/>
</dbReference>
<dbReference type="Gene3D" id="2.60.40.760">
    <property type="entry name" value="Expansin, cellulose-binding-like domain"/>
    <property type="match status" value="1"/>
</dbReference>
<proteinExistence type="predicted"/>
<evidence type="ECO:0008006" key="6">
    <source>
        <dbReference type="Google" id="ProtNLM"/>
    </source>
</evidence>
<name>A0A7S9KJV2_EPIFF</name>
<dbReference type="CDD" id="cd22271">
    <property type="entry name" value="DPBB_EXP_N-like"/>
    <property type="match status" value="1"/>
</dbReference>
<keyword evidence="5" id="KW-1185">Reference proteome</keyword>
<evidence type="ECO:0000313" key="5">
    <source>
        <dbReference type="Proteomes" id="UP000594364"/>
    </source>
</evidence>
<dbReference type="EMBL" id="CP031385">
    <property type="protein sequence ID" value="QPG93593.1"/>
    <property type="molecule type" value="Genomic_DNA"/>
</dbReference>